<keyword evidence="2" id="KW-1185">Reference proteome</keyword>
<organism evidence="1 2">
    <name type="scientific">Ascodesmis nigricans</name>
    <dbReference type="NCBI Taxonomy" id="341454"/>
    <lineage>
        <taxon>Eukaryota</taxon>
        <taxon>Fungi</taxon>
        <taxon>Dikarya</taxon>
        <taxon>Ascomycota</taxon>
        <taxon>Pezizomycotina</taxon>
        <taxon>Pezizomycetes</taxon>
        <taxon>Pezizales</taxon>
        <taxon>Ascodesmidaceae</taxon>
        <taxon>Ascodesmis</taxon>
    </lineage>
</organism>
<evidence type="ECO:0000313" key="2">
    <source>
        <dbReference type="Proteomes" id="UP000298138"/>
    </source>
</evidence>
<proteinExistence type="predicted"/>
<dbReference type="InParanoid" id="A0A4V3SIS4"/>
<gene>
    <name evidence="1" type="ORF">EX30DRAFT_391656</name>
</gene>
<dbReference type="AlphaFoldDB" id="A0A4V3SIS4"/>
<protein>
    <submittedName>
        <fullName evidence="1">Uncharacterized protein</fullName>
    </submittedName>
</protein>
<dbReference type="EMBL" id="ML220120">
    <property type="protein sequence ID" value="TGZ81305.1"/>
    <property type="molecule type" value="Genomic_DNA"/>
</dbReference>
<evidence type="ECO:0000313" key="1">
    <source>
        <dbReference type="EMBL" id="TGZ81305.1"/>
    </source>
</evidence>
<sequence>MPGTSHRTSSLPAMAKFRNPHIEVATGSVVKNTLLGGSGDYPGILSGSVPAQELDRLEWSDSYRGLLPDVIFSNVKKFYTCMGINLKECIPPNTQGMSPFAGNLWEMYVLINRGIVNVLSPSAVVTKAAIDIRREITMGFNTYRVSKADSTQAVRMTIAESKPAKSGCRTFFIRRNSTFLIFGRPPRARYPGSKDH</sequence>
<accession>A0A4V3SIS4</accession>
<dbReference type="Proteomes" id="UP000298138">
    <property type="component" value="Unassembled WGS sequence"/>
</dbReference>
<reference evidence="1 2" key="1">
    <citation type="submission" date="2019-04" db="EMBL/GenBank/DDBJ databases">
        <title>Comparative genomics and transcriptomics to analyze fruiting body development in filamentous ascomycetes.</title>
        <authorList>
            <consortium name="DOE Joint Genome Institute"/>
            <person name="Lutkenhaus R."/>
            <person name="Traeger S."/>
            <person name="Breuer J."/>
            <person name="Kuo A."/>
            <person name="Lipzen A."/>
            <person name="Pangilinan J."/>
            <person name="Dilworth D."/>
            <person name="Sandor L."/>
            <person name="Poggeler S."/>
            <person name="Barry K."/>
            <person name="Grigoriev I.V."/>
            <person name="Nowrousian M."/>
        </authorList>
    </citation>
    <scope>NUCLEOTIDE SEQUENCE [LARGE SCALE GENOMIC DNA]</scope>
    <source>
        <strain evidence="1 2">CBS 389.68</strain>
    </source>
</reference>
<name>A0A4V3SIS4_9PEZI</name>